<dbReference type="SUPFAM" id="SSF50129">
    <property type="entry name" value="GroES-like"/>
    <property type="match status" value="1"/>
</dbReference>
<dbReference type="EMBL" id="CP047045">
    <property type="protein sequence ID" value="QGZ93551.1"/>
    <property type="molecule type" value="Genomic_DNA"/>
</dbReference>
<gene>
    <name evidence="3" type="primary">curA</name>
    <name evidence="3" type="ORF">DSM104635_00363</name>
</gene>
<dbReference type="CDD" id="cd05288">
    <property type="entry name" value="PGDH"/>
    <property type="match status" value="1"/>
</dbReference>
<name>A0A6I6MIJ9_9CAUL</name>
<dbReference type="Pfam" id="PF16884">
    <property type="entry name" value="ADH_N_2"/>
    <property type="match status" value="1"/>
</dbReference>
<dbReference type="EC" id="1.3.1.-" evidence="3"/>
<dbReference type="InterPro" id="IPR045010">
    <property type="entry name" value="MDR_fam"/>
</dbReference>
<keyword evidence="1 3" id="KW-0560">Oxidoreductase</keyword>
<protein>
    <submittedName>
        <fullName evidence="3">NADPH-dependent curcumin reductase</fullName>
        <ecNumber evidence="3">1.3.1.-</ecNumber>
    </submittedName>
</protein>
<proteinExistence type="predicted"/>
<evidence type="ECO:0000256" key="1">
    <source>
        <dbReference type="ARBA" id="ARBA00023002"/>
    </source>
</evidence>
<dbReference type="AlphaFoldDB" id="A0A6I6MIJ9"/>
<evidence type="ECO:0000313" key="4">
    <source>
        <dbReference type="Proteomes" id="UP000431269"/>
    </source>
</evidence>
<dbReference type="Proteomes" id="UP000431269">
    <property type="component" value="Chromosome"/>
</dbReference>
<dbReference type="InterPro" id="IPR011032">
    <property type="entry name" value="GroES-like_sf"/>
</dbReference>
<dbReference type="InterPro" id="IPR036291">
    <property type="entry name" value="NAD(P)-bd_dom_sf"/>
</dbReference>
<dbReference type="InterPro" id="IPR041694">
    <property type="entry name" value="ADH_N_2"/>
</dbReference>
<dbReference type="InterPro" id="IPR020843">
    <property type="entry name" value="ER"/>
</dbReference>
<dbReference type="InterPro" id="IPR013149">
    <property type="entry name" value="ADH-like_C"/>
</dbReference>
<sequence>MTQLVNRQLKLARRPEGRVSLDDFTLEESAPPSPPEGAVLARTLFLSVDPTNRVWMKDVPQYMPPVAIGEVMRSGGLAEVVQSNIDGYATGDLVFGMTGWQDYSVLKPGGALGLTKIPSVAGLAPEKFLGVCGPNGVTAYVGMIDVAAVGPGDTVVVTAAAGSVGSAAGQIARLRGARVIGVAGGAEKSRKLVEEYGFDAGVDYRAEDFRAQLKAATPDGVDVLFENVGGEIMEAAIARMNARGRIALSGMISIYNGKGGTRYDWAPIMARRLKLQAFNLIDCAEIWPRAARELAGWVREGKIKAEETIVDGLTNAPDALNMLFDGANVGKLLVRVA</sequence>
<keyword evidence="4" id="KW-1185">Reference proteome</keyword>
<dbReference type="Pfam" id="PF00107">
    <property type="entry name" value="ADH_zinc_N"/>
    <property type="match status" value="1"/>
</dbReference>
<dbReference type="PANTHER" id="PTHR43205">
    <property type="entry name" value="PROSTAGLANDIN REDUCTASE"/>
    <property type="match status" value="1"/>
</dbReference>
<evidence type="ECO:0000313" key="3">
    <source>
        <dbReference type="EMBL" id="QGZ93551.1"/>
    </source>
</evidence>
<evidence type="ECO:0000259" key="2">
    <source>
        <dbReference type="SMART" id="SM00829"/>
    </source>
</evidence>
<feature type="domain" description="Enoyl reductase (ER)" evidence="2">
    <location>
        <begin position="19"/>
        <end position="334"/>
    </location>
</feature>
<dbReference type="KEGG" id="tsv:DSM104635_00363"/>
<dbReference type="PANTHER" id="PTHR43205:SF42">
    <property type="entry name" value="ALCOHOL DEHYDROGENASE, ZINC-CONTAINING (AFU_ORTHOLOGUE AFUA_7G04530)"/>
    <property type="match status" value="1"/>
</dbReference>
<dbReference type="RefSeq" id="WP_158764553.1">
    <property type="nucleotide sequence ID" value="NZ_CP047045.1"/>
</dbReference>
<dbReference type="Gene3D" id="3.40.50.720">
    <property type="entry name" value="NAD(P)-binding Rossmann-like Domain"/>
    <property type="match status" value="1"/>
</dbReference>
<dbReference type="SUPFAM" id="SSF51735">
    <property type="entry name" value="NAD(P)-binding Rossmann-fold domains"/>
    <property type="match status" value="1"/>
</dbReference>
<dbReference type="Gene3D" id="3.90.180.10">
    <property type="entry name" value="Medium-chain alcohol dehydrogenases, catalytic domain"/>
    <property type="match status" value="1"/>
</dbReference>
<reference evidence="4" key="1">
    <citation type="submission" date="2019-12" db="EMBL/GenBank/DDBJ databases">
        <title>Complete genome of Terracaulis silvestris 0127_4.</title>
        <authorList>
            <person name="Vieira S."/>
            <person name="Riedel T."/>
            <person name="Sproer C."/>
            <person name="Pascual J."/>
            <person name="Boedeker C."/>
            <person name="Overmann J."/>
        </authorList>
    </citation>
    <scope>NUCLEOTIDE SEQUENCE [LARGE SCALE GENOMIC DNA]</scope>
    <source>
        <strain evidence="4">0127_4</strain>
    </source>
</reference>
<accession>A0A6I6MIJ9</accession>
<dbReference type="GO" id="GO:0016628">
    <property type="term" value="F:oxidoreductase activity, acting on the CH-CH group of donors, NAD or NADP as acceptor"/>
    <property type="evidence" value="ECO:0007669"/>
    <property type="project" value="InterPro"/>
</dbReference>
<organism evidence="3 4">
    <name type="scientific">Terricaulis silvestris</name>
    <dbReference type="NCBI Taxonomy" id="2686094"/>
    <lineage>
        <taxon>Bacteria</taxon>
        <taxon>Pseudomonadati</taxon>
        <taxon>Pseudomonadota</taxon>
        <taxon>Alphaproteobacteria</taxon>
        <taxon>Caulobacterales</taxon>
        <taxon>Caulobacteraceae</taxon>
        <taxon>Terricaulis</taxon>
    </lineage>
</organism>
<dbReference type="FunFam" id="3.40.50.720:FF:000121">
    <property type="entry name" value="Prostaglandin reductase 2"/>
    <property type="match status" value="1"/>
</dbReference>
<dbReference type="SMART" id="SM00829">
    <property type="entry name" value="PKS_ER"/>
    <property type="match status" value="1"/>
</dbReference>